<name>A0A6P2ITI1_9BURK</name>
<dbReference type="AlphaFoldDB" id="A0A6P2ITI1"/>
<evidence type="ECO:0000313" key="2">
    <source>
        <dbReference type="EMBL" id="VWB34542.1"/>
    </source>
</evidence>
<sequence length="206" mass="23555">MPLLRPRSAITVILQEHDQLLTVIGGMQRFVHLLVAGAPVPGLMVFRAMLYYIREYPQQVHHPKEDRYLFRPLRDRTDEFDSVLDELESQHDRGELKLRNLEHALTRYELKGAPALRTLGALMDDYAEFYADHRCLEETLILPAAKRLLTMDDWAEIDAAFGANRDPFDGEKLEEDLGKLFSMIVQTIPDQDAGCSVASFDGRPVM</sequence>
<accession>A0A6P2ITI1</accession>
<reference evidence="2 3" key="1">
    <citation type="submission" date="2019-09" db="EMBL/GenBank/DDBJ databases">
        <authorList>
            <person name="Depoorter E."/>
        </authorList>
    </citation>
    <scope>NUCLEOTIDE SEQUENCE [LARGE SCALE GENOMIC DNA]</scope>
    <source>
        <strain evidence="2">LMG 24065</strain>
    </source>
</reference>
<dbReference type="Proteomes" id="UP000494125">
    <property type="component" value="Unassembled WGS sequence"/>
</dbReference>
<feature type="domain" description="Hemerythrin-like" evidence="1">
    <location>
        <begin position="9"/>
        <end position="145"/>
    </location>
</feature>
<proteinExistence type="predicted"/>
<gene>
    <name evidence="2" type="ORF">BDI24065_01508</name>
</gene>
<keyword evidence="3" id="KW-1185">Reference proteome</keyword>
<evidence type="ECO:0000259" key="1">
    <source>
        <dbReference type="Pfam" id="PF01814"/>
    </source>
</evidence>
<dbReference type="EMBL" id="CABVPN010000006">
    <property type="protein sequence ID" value="VWB34542.1"/>
    <property type="molecule type" value="Genomic_DNA"/>
</dbReference>
<dbReference type="PANTHER" id="PTHR39966:SF1">
    <property type="entry name" value="HEMERYTHRIN-LIKE DOMAIN-CONTAINING PROTEIN"/>
    <property type="match status" value="1"/>
</dbReference>
<dbReference type="Gene3D" id="1.20.120.520">
    <property type="entry name" value="nmb1532 protein domain like"/>
    <property type="match status" value="1"/>
</dbReference>
<evidence type="ECO:0000313" key="3">
    <source>
        <dbReference type="Proteomes" id="UP000494125"/>
    </source>
</evidence>
<dbReference type="Pfam" id="PF01814">
    <property type="entry name" value="Hemerythrin"/>
    <property type="match status" value="1"/>
</dbReference>
<protein>
    <submittedName>
        <fullName evidence="2">Hemerythrin HHE cation binding domain-containing protein</fullName>
    </submittedName>
</protein>
<dbReference type="GeneID" id="93026589"/>
<dbReference type="CDD" id="cd12108">
    <property type="entry name" value="Hr-like"/>
    <property type="match status" value="1"/>
</dbReference>
<dbReference type="PANTHER" id="PTHR39966">
    <property type="entry name" value="BLL2471 PROTEIN-RELATED"/>
    <property type="match status" value="1"/>
</dbReference>
<dbReference type="InterPro" id="IPR012312">
    <property type="entry name" value="Hemerythrin-like"/>
</dbReference>
<organism evidence="2 3">
    <name type="scientific">Burkholderia diffusa</name>
    <dbReference type="NCBI Taxonomy" id="488732"/>
    <lineage>
        <taxon>Bacteria</taxon>
        <taxon>Pseudomonadati</taxon>
        <taxon>Pseudomonadota</taxon>
        <taxon>Betaproteobacteria</taxon>
        <taxon>Burkholderiales</taxon>
        <taxon>Burkholderiaceae</taxon>
        <taxon>Burkholderia</taxon>
        <taxon>Burkholderia cepacia complex</taxon>
    </lineage>
</organism>
<dbReference type="GO" id="GO:0005886">
    <property type="term" value="C:plasma membrane"/>
    <property type="evidence" value="ECO:0007669"/>
    <property type="project" value="TreeGrafter"/>
</dbReference>
<dbReference type="RefSeq" id="WP_151048576.1">
    <property type="nucleotide sequence ID" value="NZ_CABVPN010000006.1"/>
</dbReference>